<dbReference type="InterPro" id="IPR016130">
    <property type="entry name" value="Tyr_Pase_AS"/>
</dbReference>
<evidence type="ECO:0000259" key="2">
    <source>
        <dbReference type="PROSITE" id="PS50056"/>
    </source>
</evidence>
<dbReference type="Gene3D" id="3.90.190.10">
    <property type="entry name" value="Protein tyrosine phosphatase superfamily"/>
    <property type="match status" value="1"/>
</dbReference>
<dbReference type="PROSITE" id="PS50056">
    <property type="entry name" value="TYR_PHOSPHATASE_2"/>
    <property type="match status" value="1"/>
</dbReference>
<dbReference type="InterPro" id="IPR029021">
    <property type="entry name" value="Prot-tyrosine_phosphatase-like"/>
</dbReference>
<proteinExistence type="predicted"/>
<keyword evidence="4" id="KW-1185">Reference proteome</keyword>
<dbReference type="Proteomes" id="UP000515908">
    <property type="component" value="Chromosome 21"/>
</dbReference>
<accession>S9WVK9</accession>
<dbReference type="AlphaFoldDB" id="S9WVK9"/>
<evidence type="ECO:0000313" key="3">
    <source>
        <dbReference type="EMBL" id="CAD2221424.1"/>
    </source>
</evidence>
<feature type="region of interest" description="Disordered" evidence="1">
    <location>
        <begin position="1"/>
        <end position="23"/>
    </location>
</feature>
<dbReference type="GO" id="GO:0004721">
    <property type="term" value="F:phosphoprotein phosphatase activity"/>
    <property type="evidence" value="ECO:0007669"/>
    <property type="project" value="InterPro"/>
</dbReference>
<gene>
    <name evidence="3" type="ORF">ADEAN_000895600</name>
</gene>
<dbReference type="InterPro" id="IPR026893">
    <property type="entry name" value="Tyr/Ser_Pase_IphP-type"/>
</dbReference>
<dbReference type="OrthoDB" id="449382at2759"/>
<dbReference type="SUPFAM" id="SSF52799">
    <property type="entry name" value="(Phosphotyrosine protein) phosphatases II"/>
    <property type="match status" value="1"/>
</dbReference>
<evidence type="ECO:0000256" key="1">
    <source>
        <dbReference type="SAM" id="MobiDB-lite"/>
    </source>
</evidence>
<dbReference type="EMBL" id="LR877165">
    <property type="protein sequence ID" value="CAD2221424.1"/>
    <property type="molecule type" value="Genomic_DNA"/>
</dbReference>
<dbReference type="PROSITE" id="PS00383">
    <property type="entry name" value="TYR_PHOSPHATASE_1"/>
    <property type="match status" value="1"/>
</dbReference>
<evidence type="ECO:0000313" key="4">
    <source>
        <dbReference type="Proteomes" id="UP000515908"/>
    </source>
</evidence>
<protein>
    <submittedName>
        <fullName evidence="3">Tyrosine phosphatase family, putative</fullName>
    </submittedName>
</protein>
<feature type="compositionally biased region" description="Polar residues" evidence="1">
    <location>
        <begin position="1"/>
        <end position="20"/>
    </location>
</feature>
<name>S9WVK9_9TRYP</name>
<sequence>MTTPIQQQRHIPVPGTTNLRNLGGYETTDGRKVKWGVAYRGDQLADVPAEDAQSIIVKQLHIHDTFDFRSPGEVAAKTYNVEGIVRHANPVDATFFGDYIKSGKPFTVEILLDLYKKVYRAFVRDHAAVFGGVIKSIIDLKPTSDKAVMVHCTAGKDRTGIISFLLLTLLGVKRETIHEDYLLTNQHFKIPAYAKEYMSGLNLDDACLKVFWSVDAKFLETAEDEIRLLGGIEKYTAECLKLTNDDIKKLKDIMLE</sequence>
<dbReference type="VEuPathDB" id="TriTrypDB:ADEAN_000895600"/>
<dbReference type="PANTHER" id="PTHR31126">
    <property type="entry name" value="TYROSINE-PROTEIN PHOSPHATASE"/>
    <property type="match status" value="1"/>
</dbReference>
<organism evidence="3 4">
    <name type="scientific">Angomonas deanei</name>
    <dbReference type="NCBI Taxonomy" id="59799"/>
    <lineage>
        <taxon>Eukaryota</taxon>
        <taxon>Discoba</taxon>
        <taxon>Euglenozoa</taxon>
        <taxon>Kinetoplastea</taxon>
        <taxon>Metakinetoplastina</taxon>
        <taxon>Trypanosomatida</taxon>
        <taxon>Trypanosomatidae</taxon>
        <taxon>Strigomonadinae</taxon>
        <taxon>Angomonas</taxon>
    </lineage>
</organism>
<feature type="domain" description="Tyrosine specific protein phosphatases" evidence="2">
    <location>
        <begin position="128"/>
        <end position="167"/>
    </location>
</feature>
<dbReference type="InterPro" id="IPR000387">
    <property type="entry name" value="Tyr_Pase_dom"/>
</dbReference>
<dbReference type="Pfam" id="PF13350">
    <property type="entry name" value="Y_phosphatase3"/>
    <property type="match status" value="1"/>
</dbReference>
<reference evidence="3 4" key="1">
    <citation type="submission" date="2020-08" db="EMBL/GenBank/DDBJ databases">
        <authorList>
            <person name="Newling K."/>
            <person name="Davey J."/>
            <person name="Forrester S."/>
        </authorList>
    </citation>
    <scope>NUCLEOTIDE SEQUENCE [LARGE SCALE GENOMIC DNA]</scope>
    <source>
        <strain evidence="4">Crithidia deanei Carvalho (ATCC PRA-265)</strain>
    </source>
</reference>
<dbReference type="PANTHER" id="PTHR31126:SF1">
    <property type="entry name" value="TYROSINE SPECIFIC PROTEIN PHOSPHATASES DOMAIN-CONTAINING PROTEIN"/>
    <property type="match status" value="1"/>
</dbReference>